<dbReference type="GeneID" id="96002421"/>
<keyword evidence="3" id="KW-1185">Reference proteome</keyword>
<evidence type="ECO:0000313" key="3">
    <source>
        <dbReference type="Proteomes" id="UP000803884"/>
    </source>
</evidence>
<comment type="caution">
    <text evidence="2">The sequence shown here is derived from an EMBL/GenBank/DDBJ whole genome shotgun (WGS) entry which is preliminary data.</text>
</comment>
<proteinExistence type="predicted"/>
<feature type="compositionally biased region" description="Basic and acidic residues" evidence="1">
    <location>
        <begin position="296"/>
        <end position="307"/>
    </location>
</feature>
<evidence type="ECO:0000256" key="1">
    <source>
        <dbReference type="SAM" id="MobiDB-lite"/>
    </source>
</evidence>
<dbReference type="Proteomes" id="UP000803884">
    <property type="component" value="Unassembled WGS sequence"/>
</dbReference>
<sequence>MLIADATDSIATETIHAILSKPFATKLQSLDLRLIDPSPDFERDTTERHPSLDLRSLPTFCPNLRTLTLTLSRAQYRNAVGYFCELDFLIQAILRLPNLQHLTLRLPRLIAPGTVESPPEIATLSTASSLWTQLSARGKRLISIRILASLAHEPAPTDLPDRHAAVLRALSPCSQTLTFLTQLAAKDWDAALGQHTSTCPELEAAEASVRLGRITHLSSSNEYTSARRVVDDISKLAHDGVLVIKKKPRSMPVWLTPEEEQDRREGPPGPGRRMKRAVKSSLGEFAGSFRPPGSERPGRTAQEKAQGRESGLGGRAGWSKRSFAFNALWLR</sequence>
<evidence type="ECO:0000313" key="2">
    <source>
        <dbReference type="EMBL" id="KAL1590771.1"/>
    </source>
</evidence>
<dbReference type="EMBL" id="JAAQHG020000002">
    <property type="protein sequence ID" value="KAL1590771.1"/>
    <property type="molecule type" value="Genomic_DNA"/>
</dbReference>
<gene>
    <name evidence="2" type="ORF">WHR41_00977</name>
</gene>
<dbReference type="AlphaFoldDB" id="A0AB34L497"/>
<protein>
    <submittedName>
        <fullName evidence="2">Uncharacterized protein</fullName>
    </submittedName>
</protein>
<reference evidence="2 3" key="1">
    <citation type="journal article" date="2020" name="Microbiol. Resour. Announc.">
        <title>Draft Genome Sequence of a Cladosporium Species Isolated from the Mesophotic Ascidian Didemnum maculosum.</title>
        <authorList>
            <person name="Gioti A."/>
            <person name="Siaperas R."/>
            <person name="Nikolaivits E."/>
            <person name="Le Goff G."/>
            <person name="Ouazzani J."/>
            <person name="Kotoulas G."/>
            <person name="Topakas E."/>
        </authorList>
    </citation>
    <scope>NUCLEOTIDE SEQUENCE [LARGE SCALE GENOMIC DNA]</scope>
    <source>
        <strain evidence="2 3">TM138-S3</strain>
    </source>
</reference>
<dbReference type="RefSeq" id="XP_069233876.1">
    <property type="nucleotide sequence ID" value="XM_069369583.1"/>
</dbReference>
<organism evidence="2 3">
    <name type="scientific">Cladosporium halotolerans</name>
    <dbReference type="NCBI Taxonomy" id="1052096"/>
    <lineage>
        <taxon>Eukaryota</taxon>
        <taxon>Fungi</taxon>
        <taxon>Dikarya</taxon>
        <taxon>Ascomycota</taxon>
        <taxon>Pezizomycotina</taxon>
        <taxon>Dothideomycetes</taxon>
        <taxon>Dothideomycetidae</taxon>
        <taxon>Cladosporiales</taxon>
        <taxon>Cladosporiaceae</taxon>
        <taxon>Cladosporium</taxon>
    </lineage>
</organism>
<accession>A0AB34L497</accession>
<name>A0AB34L497_9PEZI</name>
<feature type="region of interest" description="Disordered" evidence="1">
    <location>
        <begin position="253"/>
        <end position="317"/>
    </location>
</feature>